<dbReference type="eggNOG" id="COG5485">
    <property type="taxonomic scope" value="Bacteria"/>
</dbReference>
<dbReference type="Gene3D" id="3.10.450.50">
    <property type="match status" value="1"/>
</dbReference>
<protein>
    <submittedName>
        <fullName evidence="1">SnoaL-like polyketide cyclase</fullName>
    </submittedName>
</protein>
<dbReference type="EMBL" id="CP003600">
    <property type="protein sequence ID" value="AFY93224.1"/>
    <property type="molecule type" value="Genomic_DNA"/>
</dbReference>
<dbReference type="KEGG" id="cmp:Cha6605_2138"/>
<dbReference type="STRING" id="1173020.Cha6605_2138"/>
<evidence type="ECO:0000313" key="1">
    <source>
        <dbReference type="EMBL" id="AFY93224.1"/>
    </source>
</evidence>
<proteinExistence type="predicted"/>
<name>K9UG90_CHAP6</name>
<evidence type="ECO:0000313" key="2">
    <source>
        <dbReference type="Proteomes" id="UP000010366"/>
    </source>
</evidence>
<gene>
    <name evidence="1" type="ORF">Cha6605_2138</name>
</gene>
<sequence>MTTQYPFVRELYDAFQQGEFKRWDALVAENVLVNSTMGRDIQGRESLKGWASQFVNALQSRVDLVDEFEAIDAAGNGRAFFTVCLDWKHAEVFMGMQPTGREGTSIETMLLTVKDGKVVRWDVADNTVEINIYFWERGWAIPHNVHPEVLAKGIERRPNTV</sequence>
<keyword evidence="2" id="KW-1185">Reference proteome</keyword>
<dbReference type="RefSeq" id="WP_015159379.1">
    <property type="nucleotide sequence ID" value="NC_019697.1"/>
</dbReference>
<dbReference type="HOGENOM" id="CLU_1640759_0_0_3"/>
<organism evidence="1 2">
    <name type="scientific">Chamaesiphon minutus (strain ATCC 27169 / PCC 6605)</name>
    <dbReference type="NCBI Taxonomy" id="1173020"/>
    <lineage>
        <taxon>Bacteria</taxon>
        <taxon>Bacillati</taxon>
        <taxon>Cyanobacteriota</taxon>
        <taxon>Cyanophyceae</taxon>
        <taxon>Gomontiellales</taxon>
        <taxon>Chamaesiphonaceae</taxon>
        <taxon>Chamaesiphon</taxon>
    </lineage>
</organism>
<dbReference type="SUPFAM" id="SSF54427">
    <property type="entry name" value="NTF2-like"/>
    <property type="match status" value="1"/>
</dbReference>
<dbReference type="OrthoDB" id="572574at2"/>
<dbReference type="Pfam" id="PF07366">
    <property type="entry name" value="SnoaL"/>
    <property type="match status" value="1"/>
</dbReference>
<dbReference type="GO" id="GO:0030638">
    <property type="term" value="P:polyketide metabolic process"/>
    <property type="evidence" value="ECO:0007669"/>
    <property type="project" value="InterPro"/>
</dbReference>
<accession>K9UG90</accession>
<reference evidence="1 2" key="1">
    <citation type="submission" date="2012-05" db="EMBL/GenBank/DDBJ databases">
        <title>Finished chromosome of genome of Chamaesiphon sp. PCC 6605.</title>
        <authorList>
            <consortium name="US DOE Joint Genome Institute"/>
            <person name="Gugger M."/>
            <person name="Coursin T."/>
            <person name="Rippka R."/>
            <person name="Tandeau De Marsac N."/>
            <person name="Huntemann M."/>
            <person name="Wei C.-L."/>
            <person name="Han J."/>
            <person name="Detter J.C."/>
            <person name="Han C."/>
            <person name="Tapia R."/>
            <person name="Chen A."/>
            <person name="Kyrpides N."/>
            <person name="Mavromatis K."/>
            <person name="Markowitz V."/>
            <person name="Szeto E."/>
            <person name="Ivanova N."/>
            <person name="Pagani I."/>
            <person name="Pati A."/>
            <person name="Goodwin L."/>
            <person name="Nordberg H.P."/>
            <person name="Cantor M.N."/>
            <person name="Hua S.X."/>
            <person name="Woyke T."/>
            <person name="Kerfeld C.A."/>
        </authorList>
    </citation>
    <scope>NUCLEOTIDE SEQUENCE [LARGE SCALE GENOMIC DNA]</scope>
    <source>
        <strain evidence="2">ATCC 27169 / PCC 6605</strain>
    </source>
</reference>
<dbReference type="InterPro" id="IPR032710">
    <property type="entry name" value="NTF2-like_dom_sf"/>
</dbReference>
<dbReference type="InterPro" id="IPR009959">
    <property type="entry name" value="Cyclase_SnoaL-like"/>
</dbReference>
<dbReference type="Proteomes" id="UP000010366">
    <property type="component" value="Chromosome"/>
</dbReference>
<dbReference type="AlphaFoldDB" id="K9UG90"/>